<name>A0A1I5D654_CHROL</name>
<dbReference type="OrthoDB" id="1271837at2"/>
<evidence type="ECO:0000313" key="1">
    <source>
        <dbReference type="EMBL" id="SFN94682.1"/>
    </source>
</evidence>
<dbReference type="EMBL" id="FOVD01000012">
    <property type="protein sequence ID" value="SFN94682.1"/>
    <property type="molecule type" value="Genomic_DNA"/>
</dbReference>
<proteinExistence type="predicted"/>
<dbReference type="Proteomes" id="UP000198769">
    <property type="component" value="Unassembled WGS sequence"/>
</dbReference>
<accession>A0A1I5D654</accession>
<sequence>MKYSEALAYKKEALKKADESVLKSYHIIIVPADTEESSKYIQDFSKKPDDFNDSSCKKYCSNDEYEVVSFNKEEESH</sequence>
<keyword evidence="2" id="KW-1185">Reference proteome</keyword>
<organism evidence="1 2">
    <name type="scientific">Chryseobacterium oleae</name>
    <dbReference type="NCBI Taxonomy" id="491207"/>
    <lineage>
        <taxon>Bacteria</taxon>
        <taxon>Pseudomonadati</taxon>
        <taxon>Bacteroidota</taxon>
        <taxon>Flavobacteriia</taxon>
        <taxon>Flavobacteriales</taxon>
        <taxon>Weeksellaceae</taxon>
        <taxon>Chryseobacterium group</taxon>
        <taxon>Chryseobacterium</taxon>
    </lineage>
</organism>
<reference evidence="2" key="1">
    <citation type="submission" date="2016-10" db="EMBL/GenBank/DDBJ databases">
        <authorList>
            <person name="Varghese N."/>
            <person name="Submissions S."/>
        </authorList>
    </citation>
    <scope>NUCLEOTIDE SEQUENCE [LARGE SCALE GENOMIC DNA]</scope>
    <source>
        <strain evidence="2">DSM 25575</strain>
    </source>
</reference>
<gene>
    <name evidence="1" type="ORF">SAMN05421594_4827</name>
</gene>
<dbReference type="AlphaFoldDB" id="A0A1I5D654"/>
<evidence type="ECO:0000313" key="2">
    <source>
        <dbReference type="Proteomes" id="UP000198769"/>
    </source>
</evidence>
<dbReference type="RefSeq" id="WP_090027774.1">
    <property type="nucleotide sequence ID" value="NZ_FOVD01000012.1"/>
</dbReference>
<protein>
    <submittedName>
        <fullName evidence="1">Uncharacterized protein</fullName>
    </submittedName>
</protein>